<gene>
    <name evidence="1" type="ORF">AVEN_114469_1</name>
</gene>
<keyword evidence="2" id="KW-1185">Reference proteome</keyword>
<dbReference type="Proteomes" id="UP000499080">
    <property type="component" value="Unassembled WGS sequence"/>
</dbReference>
<name>A0A4Y2AVA0_ARAVE</name>
<reference evidence="1 2" key="1">
    <citation type="journal article" date="2019" name="Sci. Rep.">
        <title>Orb-weaving spider Araneus ventricosus genome elucidates the spidroin gene catalogue.</title>
        <authorList>
            <person name="Kono N."/>
            <person name="Nakamura H."/>
            <person name="Ohtoshi R."/>
            <person name="Moran D.A.P."/>
            <person name="Shinohara A."/>
            <person name="Yoshida Y."/>
            <person name="Fujiwara M."/>
            <person name="Mori M."/>
            <person name="Tomita M."/>
            <person name="Arakawa K."/>
        </authorList>
    </citation>
    <scope>NUCLEOTIDE SEQUENCE [LARGE SCALE GENOMIC DNA]</scope>
</reference>
<dbReference type="AlphaFoldDB" id="A0A4Y2AVA0"/>
<protein>
    <submittedName>
        <fullName evidence="1">Uncharacterized protein</fullName>
    </submittedName>
</protein>
<evidence type="ECO:0000313" key="1">
    <source>
        <dbReference type="EMBL" id="GBL83770.1"/>
    </source>
</evidence>
<sequence>MARPIQELFFPPVLGNGTRYWRLVHFLPTLVTADTKKFWGHHSCWFLIVHANHGRYREDSSSFEIPYFAAKAAKFIAKFVAKVRRPDVAAASHPVLIPVKLSSQP</sequence>
<accession>A0A4Y2AVA0</accession>
<comment type="caution">
    <text evidence="1">The sequence shown here is derived from an EMBL/GenBank/DDBJ whole genome shotgun (WGS) entry which is preliminary data.</text>
</comment>
<evidence type="ECO:0000313" key="2">
    <source>
        <dbReference type="Proteomes" id="UP000499080"/>
    </source>
</evidence>
<organism evidence="1 2">
    <name type="scientific">Araneus ventricosus</name>
    <name type="common">Orbweaver spider</name>
    <name type="synonym">Epeira ventricosa</name>
    <dbReference type="NCBI Taxonomy" id="182803"/>
    <lineage>
        <taxon>Eukaryota</taxon>
        <taxon>Metazoa</taxon>
        <taxon>Ecdysozoa</taxon>
        <taxon>Arthropoda</taxon>
        <taxon>Chelicerata</taxon>
        <taxon>Arachnida</taxon>
        <taxon>Araneae</taxon>
        <taxon>Araneomorphae</taxon>
        <taxon>Entelegynae</taxon>
        <taxon>Araneoidea</taxon>
        <taxon>Araneidae</taxon>
        <taxon>Araneus</taxon>
    </lineage>
</organism>
<dbReference type="EMBL" id="BGPR01081633">
    <property type="protein sequence ID" value="GBL83770.1"/>
    <property type="molecule type" value="Genomic_DNA"/>
</dbReference>
<proteinExistence type="predicted"/>